<reference evidence="9" key="1">
    <citation type="submission" date="2016-06" db="UniProtKB">
        <authorList>
            <consortium name="WormBaseParasite"/>
        </authorList>
    </citation>
    <scope>IDENTIFICATION</scope>
</reference>
<protein>
    <submittedName>
        <fullName evidence="9">Ig-like domain-containing protein</fullName>
    </submittedName>
</protein>
<dbReference type="PANTHER" id="PTHR11640:SF158">
    <property type="entry name" value="V-SET AND IMMUNOGLOBULIN DOMAIN-CONTAINING PROTEIN 10-LIKE 2"/>
    <property type="match status" value="1"/>
</dbReference>
<evidence type="ECO:0000259" key="6">
    <source>
        <dbReference type="PROSITE" id="PS50835"/>
    </source>
</evidence>
<dbReference type="InterPro" id="IPR007110">
    <property type="entry name" value="Ig-like_dom"/>
</dbReference>
<evidence type="ECO:0000256" key="4">
    <source>
        <dbReference type="ARBA" id="ARBA00023180"/>
    </source>
</evidence>
<keyword evidence="5" id="KW-0393">Immunoglobulin domain</keyword>
<keyword evidence="2" id="KW-0472">Membrane</keyword>
<accession>A0A183KL17</accession>
<sequence length="176" mass="20200">MKMTGETTHLDFGLYANPPVTSVSWFRNDQLLPFEPKETDTWQGVFAAGSVGELLSLHKINRENMGNYTVVVSNSQHESRNTFFLNVTYPASIVGKLEENITQTTKDYAALDCKADANPAIPDRTFKWYRYFPPKGWTEEVDEGALQLSEPIYCNQVRNFFSFFFCVSRPLTKECW</sequence>
<name>A0A183KL17_9TREM</name>
<dbReference type="GO" id="GO:0005886">
    <property type="term" value="C:plasma membrane"/>
    <property type="evidence" value="ECO:0007669"/>
    <property type="project" value="TreeGrafter"/>
</dbReference>
<dbReference type="InterPro" id="IPR013098">
    <property type="entry name" value="Ig_I-set"/>
</dbReference>
<proteinExistence type="predicted"/>
<evidence type="ECO:0000313" key="8">
    <source>
        <dbReference type="Proteomes" id="UP000279833"/>
    </source>
</evidence>
<comment type="subcellular location">
    <subcellularLocation>
        <location evidence="1">Membrane</location>
        <topology evidence="1">Single-pass type I membrane protein</topology>
    </subcellularLocation>
</comment>
<dbReference type="GO" id="GO:0050839">
    <property type="term" value="F:cell adhesion molecule binding"/>
    <property type="evidence" value="ECO:0007669"/>
    <property type="project" value="TreeGrafter"/>
</dbReference>
<keyword evidence="8" id="KW-1185">Reference proteome</keyword>
<evidence type="ECO:0000313" key="7">
    <source>
        <dbReference type="EMBL" id="VDP59956.1"/>
    </source>
</evidence>
<dbReference type="EMBL" id="UZAK01037921">
    <property type="protein sequence ID" value="VDP59956.1"/>
    <property type="molecule type" value="Genomic_DNA"/>
</dbReference>
<dbReference type="AlphaFoldDB" id="A0A183KL17"/>
<dbReference type="SUPFAM" id="SSF48726">
    <property type="entry name" value="Immunoglobulin"/>
    <property type="match status" value="1"/>
</dbReference>
<dbReference type="InterPro" id="IPR051275">
    <property type="entry name" value="Cell_adhesion_signaling"/>
</dbReference>
<dbReference type="Pfam" id="PF07679">
    <property type="entry name" value="I-set"/>
    <property type="match status" value="1"/>
</dbReference>
<dbReference type="Proteomes" id="UP000279833">
    <property type="component" value="Unassembled WGS sequence"/>
</dbReference>
<dbReference type="InterPro" id="IPR036179">
    <property type="entry name" value="Ig-like_dom_sf"/>
</dbReference>
<dbReference type="GO" id="GO:0005911">
    <property type="term" value="C:cell-cell junction"/>
    <property type="evidence" value="ECO:0007669"/>
    <property type="project" value="TreeGrafter"/>
</dbReference>
<evidence type="ECO:0000256" key="3">
    <source>
        <dbReference type="ARBA" id="ARBA00023157"/>
    </source>
</evidence>
<evidence type="ECO:0000256" key="5">
    <source>
        <dbReference type="ARBA" id="ARBA00023319"/>
    </source>
</evidence>
<organism evidence="9">
    <name type="scientific">Schistosoma curassoni</name>
    <dbReference type="NCBI Taxonomy" id="6186"/>
    <lineage>
        <taxon>Eukaryota</taxon>
        <taxon>Metazoa</taxon>
        <taxon>Spiralia</taxon>
        <taxon>Lophotrochozoa</taxon>
        <taxon>Platyhelminthes</taxon>
        <taxon>Trematoda</taxon>
        <taxon>Digenea</taxon>
        <taxon>Strigeidida</taxon>
        <taxon>Schistosomatoidea</taxon>
        <taxon>Schistosomatidae</taxon>
        <taxon>Schistosoma</taxon>
    </lineage>
</organism>
<feature type="domain" description="Ig-like" evidence="6">
    <location>
        <begin position="1"/>
        <end position="86"/>
    </location>
</feature>
<dbReference type="STRING" id="6186.A0A183KL17"/>
<evidence type="ECO:0000256" key="1">
    <source>
        <dbReference type="ARBA" id="ARBA00004479"/>
    </source>
</evidence>
<keyword evidence="4" id="KW-0325">Glycoprotein</keyword>
<dbReference type="GO" id="GO:0098609">
    <property type="term" value="P:cell-cell adhesion"/>
    <property type="evidence" value="ECO:0007669"/>
    <property type="project" value="TreeGrafter"/>
</dbReference>
<keyword evidence="3" id="KW-1015">Disulfide bond</keyword>
<dbReference type="PANTHER" id="PTHR11640">
    <property type="entry name" value="NEPHRIN"/>
    <property type="match status" value="1"/>
</dbReference>
<dbReference type="PROSITE" id="PS50835">
    <property type="entry name" value="IG_LIKE"/>
    <property type="match status" value="1"/>
</dbReference>
<evidence type="ECO:0000256" key="2">
    <source>
        <dbReference type="ARBA" id="ARBA00023136"/>
    </source>
</evidence>
<reference evidence="7 8" key="2">
    <citation type="submission" date="2018-11" db="EMBL/GenBank/DDBJ databases">
        <authorList>
            <consortium name="Pathogen Informatics"/>
        </authorList>
    </citation>
    <scope>NUCLEOTIDE SEQUENCE [LARGE SCALE GENOMIC DNA]</scope>
    <source>
        <strain evidence="7">Dakar</strain>
        <strain evidence="8">Dakar, Senegal</strain>
    </source>
</reference>
<dbReference type="InterPro" id="IPR013783">
    <property type="entry name" value="Ig-like_fold"/>
</dbReference>
<dbReference type="Gene3D" id="2.60.40.10">
    <property type="entry name" value="Immunoglobulins"/>
    <property type="match status" value="1"/>
</dbReference>
<evidence type="ECO:0000313" key="9">
    <source>
        <dbReference type="WBParaSite" id="SCUD_0001573301-mRNA-1"/>
    </source>
</evidence>
<dbReference type="WBParaSite" id="SCUD_0001573301-mRNA-1">
    <property type="protein sequence ID" value="SCUD_0001573301-mRNA-1"/>
    <property type="gene ID" value="SCUD_0001573301"/>
</dbReference>
<gene>
    <name evidence="7" type="ORF">SCUD_LOCUS15730</name>
</gene>